<proteinExistence type="predicted"/>
<evidence type="ECO:0000313" key="3">
    <source>
        <dbReference type="Proteomes" id="UP000176826"/>
    </source>
</evidence>
<feature type="domain" description="Transposase IS200-like" evidence="1">
    <location>
        <begin position="9"/>
        <end position="154"/>
    </location>
</feature>
<dbReference type="GO" id="GO:0004803">
    <property type="term" value="F:transposase activity"/>
    <property type="evidence" value="ECO:0007669"/>
    <property type="project" value="InterPro"/>
</dbReference>
<dbReference type="Gene3D" id="3.30.70.1290">
    <property type="entry name" value="Transposase IS200-like"/>
    <property type="match status" value="1"/>
</dbReference>
<evidence type="ECO:0000259" key="1">
    <source>
        <dbReference type="SMART" id="SM01321"/>
    </source>
</evidence>
<dbReference type="EMBL" id="MFVT01000014">
    <property type="protein sequence ID" value="OGJ04050.1"/>
    <property type="molecule type" value="Genomic_DNA"/>
</dbReference>
<protein>
    <recommendedName>
        <fullName evidence="1">Transposase IS200-like domain-containing protein</fullName>
    </recommendedName>
</protein>
<dbReference type="InterPro" id="IPR036515">
    <property type="entry name" value="Transposase_17_sf"/>
</dbReference>
<accession>A0A1F6YCK5</accession>
<name>A0A1F6YCK5_9BACT</name>
<dbReference type="InterPro" id="IPR002686">
    <property type="entry name" value="Transposase_17"/>
</dbReference>
<sequence length="238" mass="28524">MGLRNSNLVEKEYYHIYNRGNGKNKIFNSKENYDRFTKLLYICNSEKSFKFRDSIIDQKIDAWDFDRREPLVEICAWVLMPNHFHIILIFHKSDLWSKKHNPITEFMRKLSTAYAMYFNKKYNRTGSLFEGKFKSKHIGKDNYFNYLFSYIHLNPIKLIQSDWKENGIKNKKEAISYLTDFQYSSFQDFYSMSRKESKIINKSSLPESFKYNHINELFEWINSFPQVGPVGTVGKLRS</sequence>
<comment type="caution">
    <text evidence="2">The sequence shown here is derived from an EMBL/GenBank/DDBJ whole genome shotgun (WGS) entry which is preliminary data.</text>
</comment>
<organism evidence="2 3">
    <name type="scientific">Candidatus Nomurabacteria bacterium RIFCSPLOWO2_12_FULL_41_10</name>
    <dbReference type="NCBI Taxonomy" id="1801795"/>
    <lineage>
        <taxon>Bacteria</taxon>
        <taxon>Candidatus Nomuraibacteriota</taxon>
    </lineage>
</organism>
<reference evidence="2 3" key="1">
    <citation type="journal article" date="2016" name="Nat. Commun.">
        <title>Thousands of microbial genomes shed light on interconnected biogeochemical processes in an aquifer system.</title>
        <authorList>
            <person name="Anantharaman K."/>
            <person name="Brown C.T."/>
            <person name="Hug L.A."/>
            <person name="Sharon I."/>
            <person name="Castelle C.J."/>
            <person name="Probst A.J."/>
            <person name="Thomas B.C."/>
            <person name="Singh A."/>
            <person name="Wilkins M.J."/>
            <person name="Karaoz U."/>
            <person name="Brodie E.L."/>
            <person name="Williams K.H."/>
            <person name="Hubbard S.S."/>
            <person name="Banfield J.F."/>
        </authorList>
    </citation>
    <scope>NUCLEOTIDE SEQUENCE [LARGE SCALE GENOMIC DNA]</scope>
</reference>
<dbReference type="Proteomes" id="UP000176826">
    <property type="component" value="Unassembled WGS sequence"/>
</dbReference>
<dbReference type="GO" id="GO:0003677">
    <property type="term" value="F:DNA binding"/>
    <property type="evidence" value="ECO:0007669"/>
    <property type="project" value="InterPro"/>
</dbReference>
<dbReference type="AlphaFoldDB" id="A0A1F6YCK5"/>
<dbReference type="SUPFAM" id="SSF143422">
    <property type="entry name" value="Transposase IS200-like"/>
    <property type="match status" value="1"/>
</dbReference>
<dbReference type="SMART" id="SM01321">
    <property type="entry name" value="Y1_Tnp"/>
    <property type="match status" value="1"/>
</dbReference>
<gene>
    <name evidence="2" type="ORF">A3F97_01460</name>
</gene>
<dbReference type="GO" id="GO:0006313">
    <property type="term" value="P:DNA transposition"/>
    <property type="evidence" value="ECO:0007669"/>
    <property type="project" value="InterPro"/>
</dbReference>
<dbReference type="PANTHER" id="PTHR34322:SF2">
    <property type="entry name" value="TRANSPOSASE IS200-LIKE DOMAIN-CONTAINING PROTEIN"/>
    <property type="match status" value="1"/>
</dbReference>
<evidence type="ECO:0000313" key="2">
    <source>
        <dbReference type="EMBL" id="OGJ04050.1"/>
    </source>
</evidence>
<dbReference type="PANTHER" id="PTHR34322">
    <property type="entry name" value="TRANSPOSASE, Y1_TNP DOMAIN-CONTAINING"/>
    <property type="match status" value="1"/>
</dbReference>